<dbReference type="Proteomes" id="UP000008064">
    <property type="component" value="Unassembled WGS sequence"/>
</dbReference>
<evidence type="ECO:0000256" key="1">
    <source>
        <dbReference type="SAM" id="SignalP"/>
    </source>
</evidence>
<proteinExistence type="predicted"/>
<feature type="chain" id="PRO_5003376583" evidence="1">
    <location>
        <begin position="17"/>
        <end position="258"/>
    </location>
</feature>
<evidence type="ECO:0000313" key="2">
    <source>
        <dbReference type="EMBL" id="EGO21793.1"/>
    </source>
</evidence>
<keyword evidence="1" id="KW-0732">Signal</keyword>
<dbReference type="OrthoDB" id="3264779at2759"/>
<organism>
    <name type="scientific">Serpula lacrymans var. lacrymans (strain S7.9)</name>
    <name type="common">Dry rot fungus</name>
    <dbReference type="NCBI Taxonomy" id="578457"/>
    <lineage>
        <taxon>Eukaryota</taxon>
        <taxon>Fungi</taxon>
        <taxon>Dikarya</taxon>
        <taxon>Basidiomycota</taxon>
        <taxon>Agaricomycotina</taxon>
        <taxon>Agaricomycetes</taxon>
        <taxon>Agaricomycetidae</taxon>
        <taxon>Boletales</taxon>
        <taxon>Coniophorineae</taxon>
        <taxon>Serpulaceae</taxon>
        <taxon>Serpula</taxon>
    </lineage>
</organism>
<name>F8P5A6_SERL9</name>
<feature type="signal peptide" evidence="1">
    <location>
        <begin position="1"/>
        <end position="16"/>
    </location>
</feature>
<dbReference type="GeneID" id="18816777"/>
<dbReference type="RefSeq" id="XP_007321579.1">
    <property type="nucleotide sequence ID" value="XM_007321517.1"/>
</dbReference>
<protein>
    <submittedName>
        <fullName evidence="2">Uncharacterized protein</fullName>
    </submittedName>
</protein>
<reference evidence="2" key="1">
    <citation type="submission" date="2011-04" db="EMBL/GenBank/DDBJ databases">
        <title>Evolution of plant cell wall degrading machinery underlies the functional diversity of forest fungi.</title>
        <authorList>
            <consortium name="US DOE Joint Genome Institute (JGI-PGF)"/>
            <person name="Eastwood D.C."/>
            <person name="Floudas D."/>
            <person name="Binder M."/>
            <person name="Majcherczyk A."/>
            <person name="Schneider P."/>
            <person name="Aerts A."/>
            <person name="Asiegbu F.O."/>
            <person name="Baker S.E."/>
            <person name="Barry K."/>
            <person name="Bendiksby M."/>
            <person name="Blumentritt M."/>
            <person name="Coutinho P.M."/>
            <person name="Cullen D."/>
            <person name="Cullen D."/>
            <person name="Gathman A."/>
            <person name="Goodell B."/>
            <person name="Henrissat B."/>
            <person name="Ihrmark K."/>
            <person name="Kauserud H."/>
            <person name="Kohler A."/>
            <person name="LaButti K."/>
            <person name="Lapidus A."/>
            <person name="Lavin J.L."/>
            <person name="Lee Y.-H."/>
            <person name="Lindquist E."/>
            <person name="Lilly W."/>
            <person name="Lucas S."/>
            <person name="Morin E."/>
            <person name="Murat C."/>
            <person name="Oguiza J.A."/>
            <person name="Park J."/>
            <person name="Pisabarro A.G."/>
            <person name="Riley R."/>
            <person name="Rosling A."/>
            <person name="Salamov A."/>
            <person name="Schmidt O."/>
            <person name="Schmutz J."/>
            <person name="Skrede I."/>
            <person name="Stenlid J."/>
            <person name="Wiebenga A."/>
            <person name="Xie X."/>
            <person name="Kues U."/>
            <person name="Hibbett D.S."/>
            <person name="Hoffmeister D."/>
            <person name="Hogberg N."/>
            <person name="Martin F."/>
            <person name="Grigoriev I.V."/>
            <person name="Watkinson S.C."/>
        </authorList>
    </citation>
    <scope>NUCLEOTIDE SEQUENCE</scope>
    <source>
        <strain evidence="2">S7.9</strain>
    </source>
</reference>
<sequence length="258" mass="29107">MWSYAIMLTANSGSLALSPVLYLSSALTDHQPVYNQRLKCCTRISLISFQMGRTSKRFSILSHFSIGPEANIQESKTQEVVKVTGQFLPFKQEAVLESHMTLQKAVPKECIHARLLLLSPFPHEAPPFAKSVAWLSSGTGSVNVEVYRLSGAENHFFRLYVVACSSGVSLKLPPLFRGVISIVGYRDAETKDRMRCAPTFYKRVRQGLIRFEGRPTEDDDEIYIHAVGKIDLQLMDEDSGRPEWTGMGRLRRIILRKI</sequence>
<dbReference type="AlphaFoldDB" id="F8P5A6"/>
<dbReference type="KEGG" id="sla:SERLADRAFT_451794"/>
<dbReference type="EMBL" id="GL945438">
    <property type="protein sequence ID" value="EGO21793.1"/>
    <property type="molecule type" value="Genomic_DNA"/>
</dbReference>
<gene>
    <name evidence="2" type="ORF">SERLADRAFT_451794</name>
</gene>
<accession>F8P5A6</accession>
<dbReference type="HOGENOM" id="CLU_1321606_0_0_1"/>